<name>A0A6M8UD46_9GAMM</name>
<dbReference type="Proteomes" id="UP000505325">
    <property type="component" value="Chromosome"/>
</dbReference>
<sequence>MARPLSEEKRVAILNAAVAAVAELGVAAPTAKIARDAGVGDGTLFVYFANKEVLFNQLYLHIKCDLRAALQPVANGDVETQLHQFWDRYINWGITFPNQYKATRALNAWDKLTEQTRQQAWALFPEFDALVKAGFQQRLLRVQPKSFLGELIDAIANMVLELSRQTPQQSMQFSQLGWENFWRAIRAE</sequence>
<evidence type="ECO:0000313" key="4">
    <source>
        <dbReference type="EMBL" id="QKJ88618.1"/>
    </source>
</evidence>
<evidence type="ECO:0000256" key="2">
    <source>
        <dbReference type="PROSITE-ProRule" id="PRU00335"/>
    </source>
</evidence>
<dbReference type="InterPro" id="IPR050109">
    <property type="entry name" value="HTH-type_TetR-like_transc_reg"/>
</dbReference>
<keyword evidence="1 2" id="KW-0238">DNA-binding</keyword>
<accession>A0A6M8UD46</accession>
<feature type="domain" description="HTH tetR-type" evidence="3">
    <location>
        <begin position="7"/>
        <end position="66"/>
    </location>
</feature>
<feature type="DNA-binding region" description="H-T-H motif" evidence="2">
    <location>
        <begin position="29"/>
        <end position="48"/>
    </location>
</feature>
<dbReference type="KEGG" id="pmak:PMPD1_3704"/>
<evidence type="ECO:0000256" key="1">
    <source>
        <dbReference type="ARBA" id="ARBA00023125"/>
    </source>
</evidence>
<dbReference type="SUPFAM" id="SSF46689">
    <property type="entry name" value="Homeodomain-like"/>
    <property type="match status" value="1"/>
</dbReference>
<dbReference type="Pfam" id="PF00440">
    <property type="entry name" value="TetR_N"/>
    <property type="match status" value="1"/>
</dbReference>
<dbReference type="PANTHER" id="PTHR30055:SF222">
    <property type="entry name" value="REGULATORY PROTEIN"/>
    <property type="match status" value="1"/>
</dbReference>
<evidence type="ECO:0000313" key="5">
    <source>
        <dbReference type="Proteomes" id="UP000505325"/>
    </source>
</evidence>
<dbReference type="PANTHER" id="PTHR30055">
    <property type="entry name" value="HTH-TYPE TRANSCRIPTIONAL REGULATOR RUTR"/>
    <property type="match status" value="1"/>
</dbReference>
<dbReference type="PRINTS" id="PR00455">
    <property type="entry name" value="HTHTETR"/>
</dbReference>
<dbReference type="InterPro" id="IPR001647">
    <property type="entry name" value="HTH_TetR"/>
</dbReference>
<organism evidence="4 5">
    <name type="scientific">Paramixta manurensis</name>
    <dbReference type="NCBI Taxonomy" id="2740817"/>
    <lineage>
        <taxon>Bacteria</taxon>
        <taxon>Pseudomonadati</taxon>
        <taxon>Pseudomonadota</taxon>
        <taxon>Gammaproteobacteria</taxon>
        <taxon>Enterobacterales</taxon>
        <taxon>Erwiniaceae</taxon>
        <taxon>Paramixta</taxon>
    </lineage>
</organism>
<dbReference type="Gene3D" id="1.10.357.10">
    <property type="entry name" value="Tetracycline Repressor, domain 2"/>
    <property type="match status" value="1"/>
</dbReference>
<proteinExistence type="predicted"/>
<gene>
    <name evidence="4" type="ORF">PMPD1_3704</name>
</gene>
<dbReference type="EMBL" id="CP054212">
    <property type="protein sequence ID" value="QKJ88618.1"/>
    <property type="molecule type" value="Genomic_DNA"/>
</dbReference>
<dbReference type="GO" id="GO:0003677">
    <property type="term" value="F:DNA binding"/>
    <property type="evidence" value="ECO:0007669"/>
    <property type="project" value="UniProtKB-UniRule"/>
</dbReference>
<protein>
    <submittedName>
        <fullName evidence="4">TetR family transcriptional regulator</fullName>
    </submittedName>
</protein>
<keyword evidence="5" id="KW-1185">Reference proteome</keyword>
<evidence type="ECO:0000259" key="3">
    <source>
        <dbReference type="PROSITE" id="PS50977"/>
    </source>
</evidence>
<dbReference type="PROSITE" id="PS50977">
    <property type="entry name" value="HTH_TETR_2"/>
    <property type="match status" value="1"/>
</dbReference>
<dbReference type="RefSeq" id="WP_173635473.1">
    <property type="nucleotide sequence ID" value="NZ_CP054212.1"/>
</dbReference>
<dbReference type="AlphaFoldDB" id="A0A6M8UD46"/>
<reference evidence="4 5" key="1">
    <citation type="submission" date="2020-06" db="EMBL/GenBank/DDBJ databases">
        <title>Genome sequence of Paramixta manurensis strain PD-1.</title>
        <authorList>
            <person name="Lee C.W."/>
            <person name="Kim J."/>
        </authorList>
    </citation>
    <scope>NUCLEOTIDE SEQUENCE [LARGE SCALE GENOMIC DNA]</scope>
    <source>
        <strain evidence="4 5">PD-1</strain>
    </source>
</reference>
<dbReference type="InterPro" id="IPR009057">
    <property type="entry name" value="Homeodomain-like_sf"/>
</dbReference>